<evidence type="ECO:0000259" key="7">
    <source>
        <dbReference type="Pfam" id="PF04932"/>
    </source>
</evidence>
<evidence type="ECO:0000313" key="9">
    <source>
        <dbReference type="Proteomes" id="UP000031202"/>
    </source>
</evidence>
<sequence>MGASILAIWVLFATSIQSLAINRVDPILWARDAITYLLIAAAVVIGIDAASTMSRKYARTLTILIGVVSAIGFSYVWTQSRGYATGDEPDRAFLSSLVATTLPIALCFALGLAGKRLKPWWVALAALMIVAVLITGTRTGVVLGVVLLGMVGAATKERVSIAKLLLGLIVGGAAIVVAVPIAAGAFSSASDVQIRLQSIGDAIQGGFGLDKSGAIRLRATNYAMEVFRENPLVGQGLGVLFPNPNPGQQTLGGFSLDTPAMYFAKFGIVGVSALLVAFVLIIYAAVRHTPNTPRLLESTAGRGAVLAWIALLPLASTTEDKGFALSVALLMALVGSASRHAGRCEPNEQATSPRALTRHSVGGNVPDLSGGYATPDLSPTGRSGEHGVR</sequence>
<keyword evidence="3 6" id="KW-1133">Transmembrane helix</keyword>
<dbReference type="PANTHER" id="PTHR37422">
    <property type="entry name" value="TEICHURONIC ACID BIOSYNTHESIS PROTEIN TUAE"/>
    <property type="match status" value="1"/>
</dbReference>
<comment type="caution">
    <text evidence="8">The sequence shown here is derived from an EMBL/GenBank/DDBJ whole genome shotgun (WGS) entry which is preliminary data.</text>
</comment>
<accession>A0A0B4CYB4</accession>
<feature type="transmembrane region" description="Helical" evidence="6">
    <location>
        <begin position="120"/>
        <end position="152"/>
    </location>
</feature>
<feature type="transmembrane region" description="Helical" evidence="6">
    <location>
        <begin position="266"/>
        <end position="286"/>
    </location>
</feature>
<keyword evidence="2 6" id="KW-0812">Transmembrane</keyword>
<dbReference type="Proteomes" id="UP000031202">
    <property type="component" value="Unassembled WGS sequence"/>
</dbReference>
<feature type="transmembrane region" description="Helical" evidence="6">
    <location>
        <begin position="57"/>
        <end position="77"/>
    </location>
</feature>
<protein>
    <recommendedName>
        <fullName evidence="7">O-antigen ligase-related domain-containing protein</fullName>
    </recommendedName>
</protein>
<reference evidence="8 9" key="1">
    <citation type="submission" date="2014-12" db="EMBL/GenBank/DDBJ databases">
        <title>Genome sequencing of Microbacterium hominis TPW29.</title>
        <authorList>
            <person name="Tan P.W."/>
            <person name="Chan K.-G."/>
        </authorList>
    </citation>
    <scope>NUCLEOTIDE SEQUENCE [LARGE SCALE GENOMIC DNA]</scope>
    <source>
        <strain evidence="8 9">TPW29</strain>
    </source>
</reference>
<dbReference type="InterPro" id="IPR007016">
    <property type="entry name" value="O-antigen_ligase-rel_domated"/>
</dbReference>
<feature type="transmembrane region" description="Helical" evidence="6">
    <location>
        <begin position="92"/>
        <end position="113"/>
    </location>
</feature>
<evidence type="ECO:0000256" key="3">
    <source>
        <dbReference type="ARBA" id="ARBA00022989"/>
    </source>
</evidence>
<feature type="transmembrane region" description="Helical" evidence="6">
    <location>
        <begin position="164"/>
        <end position="186"/>
    </location>
</feature>
<proteinExistence type="predicted"/>
<dbReference type="Pfam" id="PF04932">
    <property type="entry name" value="Wzy_C"/>
    <property type="match status" value="1"/>
</dbReference>
<dbReference type="AlphaFoldDB" id="A0A0B4CYB4"/>
<evidence type="ECO:0000256" key="6">
    <source>
        <dbReference type="SAM" id="Phobius"/>
    </source>
</evidence>
<organism evidence="8 9">
    <name type="scientific">Microbacterium hominis</name>
    <dbReference type="NCBI Taxonomy" id="162426"/>
    <lineage>
        <taxon>Bacteria</taxon>
        <taxon>Bacillati</taxon>
        <taxon>Actinomycetota</taxon>
        <taxon>Actinomycetes</taxon>
        <taxon>Micrococcales</taxon>
        <taxon>Microbacteriaceae</taxon>
        <taxon>Microbacterium</taxon>
    </lineage>
</organism>
<feature type="region of interest" description="Disordered" evidence="5">
    <location>
        <begin position="343"/>
        <end position="389"/>
    </location>
</feature>
<dbReference type="GO" id="GO:0016020">
    <property type="term" value="C:membrane"/>
    <property type="evidence" value="ECO:0007669"/>
    <property type="project" value="UniProtKB-SubCell"/>
</dbReference>
<dbReference type="EMBL" id="JWSZ01000004">
    <property type="protein sequence ID" value="KIC59381.1"/>
    <property type="molecule type" value="Genomic_DNA"/>
</dbReference>
<evidence type="ECO:0000256" key="5">
    <source>
        <dbReference type="SAM" id="MobiDB-lite"/>
    </source>
</evidence>
<feature type="domain" description="O-antigen ligase-related" evidence="7">
    <location>
        <begin position="124"/>
        <end position="256"/>
    </location>
</feature>
<comment type="subcellular location">
    <subcellularLocation>
        <location evidence="1">Membrane</location>
        <topology evidence="1">Multi-pass membrane protein</topology>
    </subcellularLocation>
</comment>
<keyword evidence="4 6" id="KW-0472">Membrane</keyword>
<dbReference type="InterPro" id="IPR051533">
    <property type="entry name" value="WaaL-like"/>
</dbReference>
<evidence type="ECO:0000256" key="1">
    <source>
        <dbReference type="ARBA" id="ARBA00004141"/>
    </source>
</evidence>
<feature type="transmembrane region" description="Helical" evidence="6">
    <location>
        <begin position="34"/>
        <end position="50"/>
    </location>
</feature>
<name>A0A0B4CYB4_9MICO</name>
<dbReference type="PANTHER" id="PTHR37422:SF13">
    <property type="entry name" value="LIPOPOLYSACCHARIDE BIOSYNTHESIS PROTEIN PA4999-RELATED"/>
    <property type="match status" value="1"/>
</dbReference>
<evidence type="ECO:0000313" key="8">
    <source>
        <dbReference type="EMBL" id="KIC59381.1"/>
    </source>
</evidence>
<evidence type="ECO:0000256" key="4">
    <source>
        <dbReference type="ARBA" id="ARBA00023136"/>
    </source>
</evidence>
<evidence type="ECO:0000256" key="2">
    <source>
        <dbReference type="ARBA" id="ARBA00022692"/>
    </source>
</evidence>
<gene>
    <name evidence="8" type="ORF">RM52_04065</name>
</gene>